<name>A0ABS4RE52_9BACI</name>
<dbReference type="InterPro" id="IPR057253">
    <property type="entry name" value="CoiA-like_N"/>
</dbReference>
<organism evidence="4 5">
    <name type="scientific">Cytobacillus eiseniae</name>
    <dbReference type="NCBI Taxonomy" id="762947"/>
    <lineage>
        <taxon>Bacteria</taxon>
        <taxon>Bacillati</taxon>
        <taxon>Bacillota</taxon>
        <taxon>Bacilli</taxon>
        <taxon>Bacillales</taxon>
        <taxon>Bacillaceae</taxon>
        <taxon>Cytobacillus</taxon>
    </lineage>
</organism>
<proteinExistence type="predicted"/>
<sequence length="399" mass="46983">MLVSKTTHGEILSLAKMYDREFLEKLRRKESFYCPECGEQVILKIGTKKITHFAHKKGSVCTESYERESEYHLKGKIRLYEWLKLQGVSPILEPYFKEIAQRPDISFQYRNRQYAIEYQCSVIPEELFIKRSNNYIQAGIVPIWLMAGKSIQRKGNHKASLSSFDFLFLSKSARQKWTILAFCPIGNTLITMHDILPLTIRNILTQFSIINLKEATLSNLLDPHGSNRLNIVAWRDEIRKAKNIQPLFQSPQNKFLLELYKHSLIPSLLPVEIGIPVLHAPYIETPIIQWQSYLFIDVFNKMNQFSMRHIHLSFNKRVKNRDIKLRKLPLESDSNVYDALSDYIQLLVHVEFLERIGKGQYKLTKTRSFAENQLQQDRLEENFYRKYGNRIIDCLYDKQ</sequence>
<dbReference type="Pfam" id="PF06054">
    <property type="entry name" value="CoiA_nuc"/>
    <property type="match status" value="1"/>
</dbReference>
<dbReference type="EMBL" id="JAGIKZ010000007">
    <property type="protein sequence ID" value="MBP2241180.1"/>
    <property type="molecule type" value="Genomic_DNA"/>
</dbReference>
<dbReference type="RefSeq" id="WP_066399159.1">
    <property type="nucleotide sequence ID" value="NZ_JAGIKZ010000007.1"/>
</dbReference>
<evidence type="ECO:0000259" key="3">
    <source>
        <dbReference type="Pfam" id="PF25166"/>
    </source>
</evidence>
<feature type="domain" description="Competence protein CoiA nuclease-like" evidence="1">
    <location>
        <begin position="68"/>
        <end position="223"/>
    </location>
</feature>
<dbReference type="InterPro" id="IPR057252">
    <property type="entry name" value="CoiA_C"/>
</dbReference>
<feature type="domain" description="Competence protein CoiA C-terminal" evidence="3">
    <location>
        <begin position="233"/>
        <end position="371"/>
    </location>
</feature>
<keyword evidence="5" id="KW-1185">Reference proteome</keyword>
<evidence type="ECO:0000259" key="2">
    <source>
        <dbReference type="Pfam" id="PF25164"/>
    </source>
</evidence>
<dbReference type="Proteomes" id="UP001519293">
    <property type="component" value="Unassembled WGS sequence"/>
</dbReference>
<dbReference type="InterPro" id="IPR021176">
    <property type="entry name" value="Competence-induced_CoiA"/>
</dbReference>
<comment type="caution">
    <text evidence="4">The sequence shown here is derived from an EMBL/GenBank/DDBJ whole genome shotgun (WGS) entry which is preliminary data.</text>
</comment>
<reference evidence="4 5" key="1">
    <citation type="submission" date="2021-03" db="EMBL/GenBank/DDBJ databases">
        <title>Genomic Encyclopedia of Type Strains, Phase IV (KMG-IV): sequencing the most valuable type-strain genomes for metagenomic binning, comparative biology and taxonomic classification.</title>
        <authorList>
            <person name="Goeker M."/>
        </authorList>
    </citation>
    <scope>NUCLEOTIDE SEQUENCE [LARGE SCALE GENOMIC DNA]</scope>
    <source>
        <strain evidence="4 5">DSM 26675</strain>
    </source>
</reference>
<protein>
    <submittedName>
        <fullName evidence="4">Competence CoiA-like predicted nuclease</fullName>
    </submittedName>
</protein>
<evidence type="ECO:0000313" key="4">
    <source>
        <dbReference type="EMBL" id="MBP2241180.1"/>
    </source>
</evidence>
<dbReference type="PIRSF" id="PIRSF007487">
    <property type="entry name" value="Competence-induced_CoiA_bac"/>
    <property type="match status" value="1"/>
</dbReference>
<dbReference type="Pfam" id="PF25164">
    <property type="entry name" value="CoiA_N"/>
    <property type="match status" value="1"/>
</dbReference>
<dbReference type="Pfam" id="PF25166">
    <property type="entry name" value="CoiA_C"/>
    <property type="match status" value="1"/>
</dbReference>
<dbReference type="InterPro" id="IPR010330">
    <property type="entry name" value="CoiA_nuc"/>
</dbReference>
<accession>A0ABS4RE52</accession>
<feature type="domain" description="Competence protein CoiA-like N-terminal" evidence="2">
    <location>
        <begin position="18"/>
        <end position="62"/>
    </location>
</feature>
<evidence type="ECO:0000259" key="1">
    <source>
        <dbReference type="Pfam" id="PF06054"/>
    </source>
</evidence>
<gene>
    <name evidence="4" type="ORF">J2Z40_001742</name>
</gene>
<evidence type="ECO:0000313" key="5">
    <source>
        <dbReference type="Proteomes" id="UP001519293"/>
    </source>
</evidence>